<name>A0A7X0SEF0_9CLOT</name>
<protein>
    <submittedName>
        <fullName evidence="1">Type II-A CRISPR-associated protein Csn2</fullName>
    </submittedName>
</protein>
<dbReference type="Proteomes" id="UP000585258">
    <property type="component" value="Unassembled WGS sequence"/>
</dbReference>
<evidence type="ECO:0000313" key="2">
    <source>
        <dbReference type="Proteomes" id="UP000585258"/>
    </source>
</evidence>
<sequence length="231" mass="27793">MIKLRIFPLENDIEFNEDYINILEIEDKKMFAQFIYSLNRLINYNEESEEIILLEGNKRLSISKDVMLIHDLFNVDVNESKILKALHLDIENQYRQEYSEVNLLEKFSDVIQNINDIVASYDFEFEYKREITIKELLKTINFKFDSNYYDNPFDNIMCIFDLVSTFKLYKLIVVVNAKCYFKEEELVEIYKAAKYRNINLLIIEPIVDINLKYLENKLSIDNDYDEFILKM</sequence>
<dbReference type="Pfam" id="PF09711">
    <property type="entry name" value="Cas_Csn2"/>
    <property type="match status" value="1"/>
</dbReference>
<gene>
    <name evidence="1" type="primary">csn2</name>
    <name evidence="1" type="ORF">H7E68_04730</name>
</gene>
<dbReference type="NCBIfam" id="TIGR01866">
    <property type="entry name" value="cas_Csn2"/>
    <property type="match status" value="1"/>
</dbReference>
<evidence type="ECO:0000313" key="1">
    <source>
        <dbReference type="EMBL" id="MBB6714041.1"/>
    </source>
</evidence>
<organism evidence="1 2">
    <name type="scientific">Clostridium gasigenes</name>
    <dbReference type="NCBI Taxonomy" id="94869"/>
    <lineage>
        <taxon>Bacteria</taxon>
        <taxon>Bacillati</taxon>
        <taxon>Bacillota</taxon>
        <taxon>Clostridia</taxon>
        <taxon>Eubacteriales</taxon>
        <taxon>Clostridiaceae</taxon>
        <taxon>Clostridium</taxon>
    </lineage>
</organism>
<dbReference type="RefSeq" id="WP_185163729.1">
    <property type="nucleotide sequence ID" value="NZ_JACKWY010000002.1"/>
</dbReference>
<dbReference type="Gene3D" id="3.40.50.11940">
    <property type="match status" value="2"/>
</dbReference>
<accession>A0A7X0SEF0</accession>
<dbReference type="InterPro" id="IPR010146">
    <property type="entry name" value="CRISPR-assoc_prot_Csn2-typ"/>
</dbReference>
<dbReference type="EMBL" id="JACKWY010000002">
    <property type="protein sequence ID" value="MBB6714041.1"/>
    <property type="molecule type" value="Genomic_DNA"/>
</dbReference>
<comment type="caution">
    <text evidence="1">The sequence shown here is derived from an EMBL/GenBank/DDBJ whole genome shotgun (WGS) entry which is preliminary data.</text>
</comment>
<dbReference type="InterPro" id="IPR038600">
    <property type="entry name" value="Csn2_sf"/>
</dbReference>
<dbReference type="AlphaFoldDB" id="A0A7X0SEF0"/>
<proteinExistence type="predicted"/>
<reference evidence="1 2" key="1">
    <citation type="submission" date="2020-08" db="EMBL/GenBank/DDBJ databases">
        <title>Clostridia isolated from Swiss meat.</title>
        <authorList>
            <person name="Wambui J."/>
            <person name="Stevens M.J.A."/>
            <person name="Stephan R."/>
        </authorList>
    </citation>
    <scope>NUCLEOTIDE SEQUENCE [LARGE SCALE GENOMIC DNA]</scope>
    <source>
        <strain evidence="1 2">CM001</strain>
    </source>
</reference>